<reference evidence="12 13" key="1">
    <citation type="journal article" date="2015" name="Phytopathology">
        <title>Genomes of Candidatus Liberibacter solanacearum haplotype A from New Zealand and the USA suggest significant genome plasticity in the species.</title>
        <authorList>
            <person name="Thompson S.M."/>
            <person name="Johnson C.P."/>
            <person name="Lu A.Y."/>
            <person name="Frampton R.A."/>
            <person name="Sullivan K.L."/>
            <person name="Fiers M.W."/>
            <person name="Crowhurst R.N."/>
            <person name="Pitman A.R."/>
            <person name="Scott I."/>
            <person name="Gudmestad N.C."/>
            <person name="Smith G.R."/>
        </authorList>
    </citation>
    <scope>NUCLEOTIDE SEQUENCE [LARGE SCALE GENOMIC DNA]</scope>
    <source>
        <strain evidence="12 13">LsoNZ1</strain>
    </source>
</reference>
<dbReference type="SUPFAM" id="SSF55174">
    <property type="entry name" value="Alpha-L RNA-binding motif"/>
    <property type="match status" value="1"/>
</dbReference>
<evidence type="ECO:0000259" key="10">
    <source>
        <dbReference type="SMART" id="SM00363"/>
    </source>
</evidence>
<evidence type="ECO:0000313" key="12">
    <source>
        <dbReference type="EMBL" id="KJZ81736.1"/>
    </source>
</evidence>
<evidence type="ECO:0000256" key="2">
    <source>
        <dbReference type="ARBA" id="ARBA00022730"/>
    </source>
</evidence>
<keyword evidence="2 7" id="KW-0699">rRNA-binding</keyword>
<evidence type="ECO:0000256" key="8">
    <source>
        <dbReference type="RuleBase" id="RU003699"/>
    </source>
</evidence>
<keyword evidence="3 7" id="KW-0694">RNA-binding</keyword>
<dbReference type="PATRIC" id="fig|556287.8.peg.419"/>
<evidence type="ECO:0000256" key="5">
    <source>
        <dbReference type="ARBA" id="ARBA00023274"/>
    </source>
</evidence>
<dbReference type="InterPro" id="IPR005709">
    <property type="entry name" value="Ribosomal_uS4_bac-type"/>
</dbReference>
<evidence type="ECO:0000313" key="13">
    <source>
        <dbReference type="Proteomes" id="UP000033731"/>
    </source>
</evidence>
<dbReference type="SMART" id="SM00363">
    <property type="entry name" value="S4"/>
    <property type="match status" value="1"/>
</dbReference>
<dbReference type="PROSITE" id="PS50889">
    <property type="entry name" value="S4"/>
    <property type="match status" value="1"/>
</dbReference>
<gene>
    <name evidence="7" type="primary">rpsD</name>
    <name evidence="12" type="ORF">DJ66_0458</name>
</gene>
<dbReference type="Gene3D" id="1.10.1050.10">
    <property type="entry name" value="Ribosomal Protein S4 Delta 41, Chain A, domain 1"/>
    <property type="match status" value="1"/>
</dbReference>
<dbReference type="GO" id="GO:0015935">
    <property type="term" value="C:small ribosomal subunit"/>
    <property type="evidence" value="ECO:0007669"/>
    <property type="project" value="InterPro"/>
</dbReference>
<evidence type="ECO:0000259" key="11">
    <source>
        <dbReference type="SMART" id="SM01390"/>
    </source>
</evidence>
<dbReference type="InterPro" id="IPR002942">
    <property type="entry name" value="S4_RNA-bd"/>
</dbReference>
<organism evidence="12 13">
    <name type="scientific">Candidatus Liberibacter solanacearum</name>
    <dbReference type="NCBI Taxonomy" id="556287"/>
    <lineage>
        <taxon>Bacteria</taxon>
        <taxon>Pseudomonadati</taxon>
        <taxon>Pseudomonadota</taxon>
        <taxon>Alphaproteobacteria</taxon>
        <taxon>Hyphomicrobiales</taxon>
        <taxon>Rhizobiaceae</taxon>
        <taxon>Liberibacter</taxon>
    </lineage>
</organism>
<evidence type="ECO:0000256" key="1">
    <source>
        <dbReference type="ARBA" id="ARBA00007465"/>
    </source>
</evidence>
<dbReference type="Pfam" id="PF00163">
    <property type="entry name" value="Ribosomal_S4"/>
    <property type="match status" value="1"/>
</dbReference>
<dbReference type="HAMAP" id="MF_01306_B">
    <property type="entry name" value="Ribosomal_uS4_B"/>
    <property type="match status" value="1"/>
</dbReference>
<feature type="compositionally biased region" description="Basic and acidic residues" evidence="9">
    <location>
        <begin position="1"/>
        <end position="16"/>
    </location>
</feature>
<comment type="subunit">
    <text evidence="7">Part of the 30S ribosomal subunit. Contacts protein S5. The interaction surface between S4 and S5 is involved in control of translational fidelity.</text>
</comment>
<feature type="domain" description="RNA-binding S4" evidence="10">
    <location>
        <begin position="94"/>
        <end position="156"/>
    </location>
</feature>
<dbReference type="AlphaFoldDB" id="A0A094Z2H1"/>
<dbReference type="Proteomes" id="UP000033731">
    <property type="component" value="Unassembled WGS sequence"/>
</dbReference>
<dbReference type="EMBL" id="JMTK01000002">
    <property type="protein sequence ID" value="KJZ81736.1"/>
    <property type="molecule type" value="Genomic_DNA"/>
</dbReference>
<name>A0A094Z2H1_9HYPH</name>
<comment type="caution">
    <text evidence="12">The sequence shown here is derived from an EMBL/GenBank/DDBJ whole genome shotgun (WGS) entry which is preliminary data.</text>
</comment>
<dbReference type="InterPro" id="IPR018079">
    <property type="entry name" value="Ribosomal_uS4_CS"/>
</dbReference>
<dbReference type="FunFam" id="3.10.290.10:FF:000001">
    <property type="entry name" value="30S ribosomal protein S4"/>
    <property type="match status" value="1"/>
</dbReference>
<feature type="domain" description="Small ribosomal subunit protein uS4 N-terminal" evidence="11">
    <location>
        <begin position="3"/>
        <end position="93"/>
    </location>
</feature>
<dbReference type="InterPro" id="IPR036986">
    <property type="entry name" value="S4_RNA-bd_sf"/>
</dbReference>
<evidence type="ECO:0000256" key="4">
    <source>
        <dbReference type="ARBA" id="ARBA00022980"/>
    </source>
</evidence>
<comment type="function">
    <text evidence="7">One of the primary rRNA binding proteins, it binds directly to 16S rRNA where it nucleates assembly of the body of the 30S subunit.</text>
</comment>
<comment type="similarity">
    <text evidence="1 7 8">Belongs to the universal ribosomal protein uS4 family.</text>
</comment>
<sequence>MSKRESSKHKIDRRISENLWGRPKSPVNVRSYGPGLHGQRRKSKPSYFGLQLRAKQKMKKYYGDVGEKQFRSIFKEADRCKGDTSQNLISFLESRLDTIVYRAKFVPTVFAARQFVNHRHVLVNGSSVNIGSYRCKAGDVIEVKSKSKKLTSVLGSVQLPERDVPEYISADHENMVATFVKIPDSLSEVPYPVIMEPNLVVEFYSR</sequence>
<feature type="region of interest" description="Disordered" evidence="9">
    <location>
        <begin position="1"/>
        <end position="44"/>
    </location>
</feature>
<dbReference type="PROSITE" id="PS00632">
    <property type="entry name" value="RIBOSOMAL_S4"/>
    <property type="match status" value="1"/>
</dbReference>
<dbReference type="Pfam" id="PF01479">
    <property type="entry name" value="S4"/>
    <property type="match status" value="1"/>
</dbReference>
<protein>
    <recommendedName>
        <fullName evidence="6 7">Small ribosomal subunit protein uS4</fullName>
    </recommendedName>
</protein>
<dbReference type="NCBIfam" id="NF003717">
    <property type="entry name" value="PRK05327.1"/>
    <property type="match status" value="1"/>
</dbReference>
<dbReference type="CDD" id="cd00165">
    <property type="entry name" value="S4"/>
    <property type="match status" value="1"/>
</dbReference>
<evidence type="ECO:0000256" key="3">
    <source>
        <dbReference type="ARBA" id="ARBA00022884"/>
    </source>
</evidence>
<keyword evidence="4 7" id="KW-0689">Ribosomal protein</keyword>
<dbReference type="PANTHER" id="PTHR11831:SF4">
    <property type="entry name" value="SMALL RIBOSOMAL SUBUNIT PROTEIN US4M"/>
    <property type="match status" value="1"/>
</dbReference>
<dbReference type="RefSeq" id="WP_034443107.1">
    <property type="nucleotide sequence ID" value="NZ_JMTK01000002.1"/>
</dbReference>
<evidence type="ECO:0000256" key="9">
    <source>
        <dbReference type="SAM" id="MobiDB-lite"/>
    </source>
</evidence>
<comment type="function">
    <text evidence="7">With S5 and S12 plays an important role in translational accuracy.</text>
</comment>
<evidence type="ECO:0000256" key="6">
    <source>
        <dbReference type="ARBA" id="ARBA00035254"/>
    </source>
</evidence>
<keyword evidence="5 7" id="KW-0687">Ribonucleoprotein</keyword>
<dbReference type="GO" id="GO:0006412">
    <property type="term" value="P:translation"/>
    <property type="evidence" value="ECO:0007669"/>
    <property type="project" value="UniProtKB-UniRule"/>
</dbReference>
<dbReference type="InterPro" id="IPR022801">
    <property type="entry name" value="Ribosomal_uS4"/>
</dbReference>
<dbReference type="GO" id="GO:0003735">
    <property type="term" value="F:structural constituent of ribosome"/>
    <property type="evidence" value="ECO:0007669"/>
    <property type="project" value="InterPro"/>
</dbReference>
<evidence type="ECO:0000256" key="7">
    <source>
        <dbReference type="HAMAP-Rule" id="MF_01306"/>
    </source>
</evidence>
<dbReference type="PANTHER" id="PTHR11831">
    <property type="entry name" value="30S 40S RIBOSOMAL PROTEIN"/>
    <property type="match status" value="1"/>
</dbReference>
<dbReference type="GO" id="GO:0042274">
    <property type="term" value="P:ribosomal small subunit biogenesis"/>
    <property type="evidence" value="ECO:0007669"/>
    <property type="project" value="TreeGrafter"/>
</dbReference>
<keyword evidence="13" id="KW-1185">Reference proteome</keyword>
<dbReference type="Gene3D" id="3.10.290.10">
    <property type="entry name" value="RNA-binding S4 domain"/>
    <property type="match status" value="1"/>
</dbReference>
<dbReference type="NCBIfam" id="TIGR01017">
    <property type="entry name" value="rpsD_bact"/>
    <property type="match status" value="1"/>
</dbReference>
<dbReference type="InterPro" id="IPR001912">
    <property type="entry name" value="Ribosomal_uS4_N"/>
</dbReference>
<dbReference type="GO" id="GO:0019843">
    <property type="term" value="F:rRNA binding"/>
    <property type="evidence" value="ECO:0007669"/>
    <property type="project" value="UniProtKB-UniRule"/>
</dbReference>
<proteinExistence type="inferred from homology"/>
<accession>A0A094Z2H1</accession>
<dbReference type="SMART" id="SM01390">
    <property type="entry name" value="Ribosomal_S4"/>
    <property type="match status" value="1"/>
</dbReference>